<reference evidence="7 8" key="1">
    <citation type="journal article" date="2011" name="Stand. Genomic Sci.">
        <title>Complete genome sequence of Deinococcus maricopensis type strain (LB-34).</title>
        <authorList>
            <person name="Pukall R."/>
            <person name="Zeytun A."/>
            <person name="Lucas S."/>
            <person name="Lapidus A."/>
            <person name="Hammon N."/>
            <person name="Deshpande S."/>
            <person name="Nolan M."/>
            <person name="Cheng J.F."/>
            <person name="Pitluck S."/>
            <person name="Liolios K."/>
            <person name="Pagani I."/>
            <person name="Mikhailova N."/>
            <person name="Ivanova N."/>
            <person name="Mavromatis K."/>
            <person name="Pati A."/>
            <person name="Tapia R."/>
            <person name="Han C."/>
            <person name="Goodwin L."/>
            <person name="Chen A."/>
            <person name="Palaniappan K."/>
            <person name="Land M."/>
            <person name="Hauser L."/>
            <person name="Chang Y.J."/>
            <person name="Jeffries C.D."/>
            <person name="Brambilla E.M."/>
            <person name="Rohde M."/>
            <person name="Goker M."/>
            <person name="Detter J.C."/>
            <person name="Woyke T."/>
            <person name="Bristow J."/>
            <person name="Eisen J.A."/>
            <person name="Markowitz V."/>
            <person name="Hugenholtz P."/>
            <person name="Kyrpides N.C."/>
            <person name="Klenk H.P."/>
        </authorList>
    </citation>
    <scope>NUCLEOTIDE SEQUENCE [LARGE SCALE GENOMIC DNA]</scope>
    <source>
        <strain evidence="8">DSM 21211 / LMG 22137 / NRRL B-23946 / LB-34</strain>
    </source>
</reference>
<feature type="transmembrane region" description="Helical" evidence="6">
    <location>
        <begin position="65"/>
        <end position="83"/>
    </location>
</feature>
<name>E8U4J8_DEIML</name>
<feature type="transmembrane region" description="Helical" evidence="6">
    <location>
        <begin position="288"/>
        <end position="305"/>
    </location>
</feature>
<feature type="transmembrane region" description="Helical" evidence="6">
    <location>
        <begin position="104"/>
        <end position="123"/>
    </location>
</feature>
<dbReference type="GO" id="GO:0015920">
    <property type="term" value="P:lipopolysaccharide transport"/>
    <property type="evidence" value="ECO:0007669"/>
    <property type="project" value="TreeGrafter"/>
</dbReference>
<dbReference type="STRING" id="709986.Deima_3236"/>
<dbReference type="Pfam" id="PF03739">
    <property type="entry name" value="LptF_LptG"/>
    <property type="match status" value="1"/>
</dbReference>
<protein>
    <submittedName>
        <fullName evidence="7">Permease YjgP/YjgQ family protein</fullName>
    </submittedName>
</protein>
<comment type="subcellular location">
    <subcellularLocation>
        <location evidence="1">Cell membrane</location>
        <topology evidence="1">Multi-pass membrane protein</topology>
    </subcellularLocation>
</comment>
<keyword evidence="8" id="KW-1185">Reference proteome</keyword>
<sequence length="366" mass="39225" precursor="true">MSRPFLRRYDRYVMAEILPLLVAGLVVVMLAVLVGALLEVIAPLLAKGASPALVARLVALQLPEAIKIGLPVGFLFATLLGLSRLSSDAEIKAALAGGVAPGRLFLPVLLMGVGVTVAAFVIGETLGPRAKTESLSVQRQIVLDNPRVLGLDQPGLILRDALNRAISVTRVRPGGVLEGVRVVALRESGGPSSIITAREGHLRDSNVLELLDGQRITYQDGRPVTVIRFRRGELPVQDLQASFKTSDAPKPIDTPLPQLWAKVQTYAQQHVNAPQETTALQRKFAEPLAALAMGFFAVALALFTFRSGLNVGLVWVLLLTFAYYASWSVFRVMGESGALPPVVAAWTPDVLYLVAGLVLLAIAARR</sequence>
<dbReference type="InterPro" id="IPR005495">
    <property type="entry name" value="LptG/LptF_permease"/>
</dbReference>
<dbReference type="Proteomes" id="UP000008635">
    <property type="component" value="Chromosome"/>
</dbReference>
<dbReference type="PANTHER" id="PTHR33529:SF6">
    <property type="entry name" value="YJGP_YJGQ FAMILY PERMEASE"/>
    <property type="match status" value="1"/>
</dbReference>
<feature type="transmembrane region" description="Helical" evidence="6">
    <location>
        <begin position="342"/>
        <end position="364"/>
    </location>
</feature>
<dbReference type="AlphaFoldDB" id="E8U4J8"/>
<proteinExistence type="predicted"/>
<keyword evidence="3 6" id="KW-0812">Transmembrane</keyword>
<evidence type="ECO:0000256" key="1">
    <source>
        <dbReference type="ARBA" id="ARBA00004651"/>
    </source>
</evidence>
<keyword evidence="5 6" id="KW-0472">Membrane</keyword>
<evidence type="ECO:0000256" key="6">
    <source>
        <dbReference type="SAM" id="Phobius"/>
    </source>
</evidence>
<dbReference type="KEGG" id="dmr:Deima_3236"/>
<evidence type="ECO:0000256" key="2">
    <source>
        <dbReference type="ARBA" id="ARBA00022475"/>
    </source>
</evidence>
<reference evidence="8" key="2">
    <citation type="submission" date="2011-01" db="EMBL/GenBank/DDBJ databases">
        <title>The complete genome of Deinococcus maricopensis DSM 21211.</title>
        <authorList>
            <consortium name="US DOE Joint Genome Institute (JGI-PGF)"/>
            <person name="Lucas S."/>
            <person name="Copeland A."/>
            <person name="Lapidus A."/>
            <person name="Goodwin L."/>
            <person name="Pitluck S."/>
            <person name="Kyrpides N."/>
            <person name="Mavromatis K."/>
            <person name="Pagani I."/>
            <person name="Ivanova N."/>
            <person name="Ovchinnikova G."/>
            <person name="Zeytun A."/>
            <person name="Detter J.C."/>
            <person name="Han C."/>
            <person name="Land M."/>
            <person name="Hauser L."/>
            <person name="Markowitz V."/>
            <person name="Cheng J.-F."/>
            <person name="Hugenholtz P."/>
            <person name="Woyke T."/>
            <person name="Wu D."/>
            <person name="Pukall R."/>
            <person name="Gehrich-Schroeter G."/>
            <person name="Brambilla E."/>
            <person name="Klenk H.-P."/>
            <person name="Eisen J.A."/>
        </authorList>
    </citation>
    <scope>NUCLEOTIDE SEQUENCE [LARGE SCALE GENOMIC DNA]</scope>
    <source>
        <strain evidence="8">DSM 21211 / LMG 22137 / NRRL B-23946 / LB-34</strain>
    </source>
</reference>
<evidence type="ECO:0000256" key="3">
    <source>
        <dbReference type="ARBA" id="ARBA00022692"/>
    </source>
</evidence>
<evidence type="ECO:0000313" key="8">
    <source>
        <dbReference type="Proteomes" id="UP000008635"/>
    </source>
</evidence>
<dbReference type="PANTHER" id="PTHR33529">
    <property type="entry name" value="SLR0882 PROTEIN-RELATED"/>
    <property type="match status" value="1"/>
</dbReference>
<gene>
    <name evidence="7" type="ordered locus">Deima_3236</name>
</gene>
<evidence type="ECO:0000313" key="7">
    <source>
        <dbReference type="EMBL" id="ADV68863.1"/>
    </source>
</evidence>
<evidence type="ECO:0000256" key="4">
    <source>
        <dbReference type="ARBA" id="ARBA00022989"/>
    </source>
</evidence>
<organism evidence="7 8">
    <name type="scientific">Deinococcus maricopensis (strain DSM 21211 / LMG 22137 / NRRL B-23946 / LB-34)</name>
    <dbReference type="NCBI Taxonomy" id="709986"/>
    <lineage>
        <taxon>Bacteria</taxon>
        <taxon>Thermotogati</taxon>
        <taxon>Deinococcota</taxon>
        <taxon>Deinococci</taxon>
        <taxon>Deinococcales</taxon>
        <taxon>Deinococcaceae</taxon>
        <taxon>Deinococcus</taxon>
    </lineage>
</organism>
<keyword evidence="2" id="KW-1003">Cell membrane</keyword>
<dbReference type="HOGENOM" id="CLU_028799_3_2_0"/>
<dbReference type="EMBL" id="CP002454">
    <property type="protein sequence ID" value="ADV68863.1"/>
    <property type="molecule type" value="Genomic_DNA"/>
</dbReference>
<keyword evidence="4 6" id="KW-1133">Transmembrane helix</keyword>
<dbReference type="eggNOG" id="COG0795">
    <property type="taxonomic scope" value="Bacteria"/>
</dbReference>
<feature type="transmembrane region" description="Helical" evidence="6">
    <location>
        <begin position="20"/>
        <end position="45"/>
    </location>
</feature>
<dbReference type="RefSeq" id="WP_013558366.1">
    <property type="nucleotide sequence ID" value="NC_014958.1"/>
</dbReference>
<evidence type="ECO:0000256" key="5">
    <source>
        <dbReference type="ARBA" id="ARBA00023136"/>
    </source>
</evidence>
<dbReference type="GO" id="GO:0043190">
    <property type="term" value="C:ATP-binding cassette (ABC) transporter complex"/>
    <property type="evidence" value="ECO:0007669"/>
    <property type="project" value="TreeGrafter"/>
</dbReference>
<feature type="transmembrane region" description="Helical" evidence="6">
    <location>
        <begin position="312"/>
        <end position="330"/>
    </location>
</feature>
<accession>E8U4J8</accession>